<evidence type="ECO:0000313" key="6">
    <source>
        <dbReference type="Proteomes" id="UP001223072"/>
    </source>
</evidence>
<gene>
    <name evidence="5" type="ORF">QFZ49_001243</name>
</gene>
<keyword evidence="6" id="KW-1185">Reference proteome</keyword>
<proteinExistence type="predicted"/>
<dbReference type="InterPro" id="IPR051462">
    <property type="entry name" value="CBS_domain-containing"/>
</dbReference>
<feature type="region of interest" description="Disordered" evidence="3">
    <location>
        <begin position="240"/>
        <end position="271"/>
    </location>
</feature>
<evidence type="ECO:0000256" key="2">
    <source>
        <dbReference type="PROSITE-ProRule" id="PRU00703"/>
    </source>
</evidence>
<reference evidence="5 6" key="1">
    <citation type="submission" date="2023-07" db="EMBL/GenBank/DDBJ databases">
        <title>Comparative genomics of wheat-associated soil bacteria to identify genetic determinants of phenazine resistance.</title>
        <authorList>
            <person name="Mouncey N."/>
        </authorList>
    </citation>
    <scope>NUCLEOTIDE SEQUENCE [LARGE SCALE GENOMIC DNA]</scope>
    <source>
        <strain evidence="5 6">W2I16</strain>
    </source>
</reference>
<dbReference type="Gene3D" id="3.10.580.10">
    <property type="entry name" value="CBS-domain"/>
    <property type="match status" value="1"/>
</dbReference>
<dbReference type="PANTHER" id="PTHR48108">
    <property type="entry name" value="CBS DOMAIN-CONTAINING PROTEIN CBSX2, CHLOROPLASTIC"/>
    <property type="match status" value="1"/>
</dbReference>
<feature type="domain" description="CBS" evidence="4">
    <location>
        <begin position="283"/>
        <end position="339"/>
    </location>
</feature>
<dbReference type="SMART" id="SM00116">
    <property type="entry name" value="CBS"/>
    <property type="match status" value="2"/>
</dbReference>
<comment type="caution">
    <text evidence="5">The sequence shown here is derived from an EMBL/GenBank/DDBJ whole genome shotgun (WGS) entry which is preliminary data.</text>
</comment>
<evidence type="ECO:0000313" key="5">
    <source>
        <dbReference type="EMBL" id="MDQ0931336.1"/>
    </source>
</evidence>
<dbReference type="InterPro" id="IPR046342">
    <property type="entry name" value="CBS_dom_sf"/>
</dbReference>
<name>A0ABU0RH82_9ACTN</name>
<dbReference type="SUPFAM" id="SSF54631">
    <property type="entry name" value="CBS-domain pair"/>
    <property type="match status" value="1"/>
</dbReference>
<dbReference type="EMBL" id="JAUSZS010000002">
    <property type="protein sequence ID" value="MDQ0931336.1"/>
    <property type="molecule type" value="Genomic_DNA"/>
</dbReference>
<dbReference type="Pfam" id="PF00571">
    <property type="entry name" value="CBS"/>
    <property type="match status" value="1"/>
</dbReference>
<accession>A0ABU0RH82</accession>
<evidence type="ECO:0000256" key="1">
    <source>
        <dbReference type="ARBA" id="ARBA00022737"/>
    </source>
</evidence>
<evidence type="ECO:0000256" key="3">
    <source>
        <dbReference type="SAM" id="MobiDB-lite"/>
    </source>
</evidence>
<keyword evidence="1" id="KW-0677">Repeat</keyword>
<sequence length="511" mass="56599">MRAWTVRGGQFGEREQQALAAGLTIAGWEEVGDLGGCTSVGEIGDLLTAAYPDESRGTIDNWKHQLWRFLSMEIGDLVVMPRKYQPVVAVGRLTGGYEYRDTAAPGYRHVRPVDWVRPAVERAAIGGDLRDSMGAFSTVSELSRRDAAQRVQALAEMGADPGYVGGIEPPADVAALVRDVQEDGTRQLTARDLIGLWGWSRRSTEVIDLVDQELATRGLRVEPHFAEGQLDDLVTISSQEAVSGEEGRDGSTTTYGPGGSRDSQGGDGSKARDLSWRIGNLPLVREVVTVGLEEPLSTAITPMIEHDYSQLPVVDRHNVLRGIVTWEGIARAHLGKRDGTIADAMSPHPQTAREQEELFARIGDIQQHGFLVIVDTEYTVRGILTAADLAGQLQERVEPFTLLEEVERRLRRMTQHFTAEELPPEIRNKRANGRQFTLGQYKFLLDDADCWARLDWPYGQQDILNRLKTVTDYRNALAHWAVDKPAEDAASLAATRQLLKLLKVIDHDPRS</sequence>
<dbReference type="PROSITE" id="PS51371">
    <property type="entry name" value="CBS"/>
    <property type="match status" value="1"/>
</dbReference>
<dbReference type="CDD" id="cd02205">
    <property type="entry name" value="CBS_pair_SF"/>
    <property type="match status" value="1"/>
</dbReference>
<organism evidence="5 6">
    <name type="scientific">Streptomyces turgidiscabies</name>
    <dbReference type="NCBI Taxonomy" id="85558"/>
    <lineage>
        <taxon>Bacteria</taxon>
        <taxon>Bacillati</taxon>
        <taxon>Actinomycetota</taxon>
        <taxon>Actinomycetes</taxon>
        <taxon>Kitasatosporales</taxon>
        <taxon>Streptomycetaceae</taxon>
        <taxon>Streptomyces</taxon>
    </lineage>
</organism>
<dbReference type="RefSeq" id="WP_307625419.1">
    <property type="nucleotide sequence ID" value="NZ_JAUSZS010000002.1"/>
</dbReference>
<keyword evidence="2" id="KW-0129">CBS domain</keyword>
<dbReference type="Proteomes" id="UP001223072">
    <property type="component" value="Unassembled WGS sequence"/>
</dbReference>
<dbReference type="InterPro" id="IPR000644">
    <property type="entry name" value="CBS_dom"/>
</dbReference>
<protein>
    <submittedName>
        <fullName evidence="5">Restriction system protein</fullName>
    </submittedName>
</protein>
<dbReference type="PANTHER" id="PTHR48108:SF35">
    <property type="entry name" value="ZINC METALLOPROTEASE MJ0392"/>
    <property type="match status" value="1"/>
</dbReference>
<evidence type="ECO:0000259" key="4">
    <source>
        <dbReference type="PROSITE" id="PS51371"/>
    </source>
</evidence>